<dbReference type="EMBL" id="VFWZ01000012">
    <property type="protein sequence ID" value="TPN80970.1"/>
    <property type="molecule type" value="Genomic_DNA"/>
</dbReference>
<dbReference type="Proteomes" id="UP000315540">
    <property type="component" value="Unassembled WGS sequence"/>
</dbReference>
<comment type="caution">
    <text evidence="1">The sequence shown here is derived from an EMBL/GenBank/DDBJ whole genome shotgun (WGS) entry which is preliminary data.</text>
</comment>
<evidence type="ECO:0000313" key="2">
    <source>
        <dbReference type="Proteomes" id="UP000315540"/>
    </source>
</evidence>
<accession>A0A504J2N8</accession>
<dbReference type="AlphaFoldDB" id="A0A504J2N8"/>
<gene>
    <name evidence="1" type="ORF">FHK87_25840</name>
</gene>
<dbReference type="OrthoDB" id="1440667at2"/>
<name>A0A504J2N8_9FLAO</name>
<evidence type="ECO:0000313" key="1">
    <source>
        <dbReference type="EMBL" id="TPN80970.1"/>
    </source>
</evidence>
<reference evidence="1 2" key="1">
    <citation type="submission" date="2019-06" db="EMBL/GenBank/DDBJ databases">
        <authorList>
            <person name="Meng X."/>
        </authorList>
    </citation>
    <scope>NUCLEOTIDE SEQUENCE [LARGE SCALE GENOMIC DNA]</scope>
    <source>
        <strain evidence="1 2">M625</strain>
    </source>
</reference>
<organism evidence="1 2">
    <name type="scientific">Aquimarina algicola</name>
    <dbReference type="NCBI Taxonomy" id="2589995"/>
    <lineage>
        <taxon>Bacteria</taxon>
        <taxon>Pseudomonadati</taxon>
        <taxon>Bacteroidota</taxon>
        <taxon>Flavobacteriia</taxon>
        <taxon>Flavobacteriales</taxon>
        <taxon>Flavobacteriaceae</taxon>
        <taxon>Aquimarina</taxon>
    </lineage>
</organism>
<protein>
    <submittedName>
        <fullName evidence="1">Uncharacterized protein</fullName>
    </submittedName>
</protein>
<sequence length="114" mass="13884">MKRFETEKMIHFLYRMSMYLPDMTKDNIVSFMHGIDLGKEGEPHWTKLLDEFIAIEYKVEERAMGWPYHVEMLSEREGIEWNEGFKKLMLEMINKSDQIPFTKKMQKWINNMEN</sequence>
<dbReference type="RefSeq" id="WP_140597799.1">
    <property type="nucleotide sequence ID" value="NZ_VFWZ01000012.1"/>
</dbReference>
<keyword evidence="2" id="KW-1185">Reference proteome</keyword>
<proteinExistence type="predicted"/>